<protein>
    <submittedName>
        <fullName evidence="1">Uncharacterized protein</fullName>
    </submittedName>
</protein>
<sequence>MVGLRLQTKGILDLGAQVVKTGSEMPTAALDVARNRIIVSEKLHKA</sequence>
<comment type="caution">
    <text evidence="1">The sequence shown here is derived from an EMBL/GenBank/DDBJ whole genome shotgun (WGS) entry which is preliminary data.</text>
</comment>
<dbReference type="RefSeq" id="WP_269422497.1">
    <property type="nucleotide sequence ID" value="NZ_JAPWGY010000002.1"/>
</dbReference>
<organism evidence="1 2">
    <name type="scientific">Kiloniella laminariae</name>
    <dbReference type="NCBI Taxonomy" id="454162"/>
    <lineage>
        <taxon>Bacteria</taxon>
        <taxon>Pseudomonadati</taxon>
        <taxon>Pseudomonadota</taxon>
        <taxon>Alphaproteobacteria</taxon>
        <taxon>Rhodospirillales</taxon>
        <taxon>Kiloniellaceae</taxon>
        <taxon>Kiloniella</taxon>
    </lineage>
</organism>
<accession>A0ABT4LJX2</accession>
<dbReference type="EMBL" id="JAPWGY010000002">
    <property type="protein sequence ID" value="MCZ4280287.1"/>
    <property type="molecule type" value="Genomic_DNA"/>
</dbReference>
<evidence type="ECO:0000313" key="1">
    <source>
        <dbReference type="EMBL" id="MCZ4280287.1"/>
    </source>
</evidence>
<keyword evidence="2" id="KW-1185">Reference proteome</keyword>
<evidence type="ECO:0000313" key="2">
    <source>
        <dbReference type="Proteomes" id="UP001069802"/>
    </source>
</evidence>
<reference evidence="1" key="1">
    <citation type="submission" date="2022-12" db="EMBL/GenBank/DDBJ databases">
        <title>Bacterial isolates from different developmental stages of Nematostella vectensis.</title>
        <authorList>
            <person name="Fraune S."/>
        </authorList>
    </citation>
    <scope>NUCLEOTIDE SEQUENCE</scope>
    <source>
        <strain evidence="1">G21630-S1</strain>
    </source>
</reference>
<proteinExistence type="predicted"/>
<gene>
    <name evidence="1" type="ORF">O4H49_05835</name>
</gene>
<dbReference type="Proteomes" id="UP001069802">
    <property type="component" value="Unassembled WGS sequence"/>
</dbReference>
<name>A0ABT4LJX2_9PROT</name>